<feature type="region of interest" description="Disordered" evidence="1">
    <location>
        <begin position="49"/>
        <end position="76"/>
    </location>
</feature>
<dbReference type="Proteomes" id="UP000826550">
    <property type="component" value="Chromosome"/>
</dbReference>
<sequence>MANDLDDKLDNWFKLVEKKYDLTAEQKSKITGAGAAVFAEALKKNTPVSSEHYSSGRSVGHTNWKHNERPRKTKHLRDSITFKPGFTSGKVHSGNTTVGFDSKYQAMVARYVNNGTAGMSPKEVKNMHFIEKSQLESKNAVLMAEAKAFKEVIK</sequence>
<dbReference type="Pfam" id="PF04883">
    <property type="entry name" value="HK97-gp10_like"/>
    <property type="match status" value="1"/>
</dbReference>
<proteinExistence type="predicted"/>
<gene>
    <name evidence="2" type="ORF">GYM71_06335</name>
</gene>
<reference evidence="2 3" key="1">
    <citation type="submission" date="2020-01" db="EMBL/GenBank/DDBJ databases">
        <title>Vast differences in strain-level diversity in the gut microbiota of two closely related honey bee species.</title>
        <authorList>
            <person name="Ellegaard K.M."/>
            <person name="Suenami S."/>
            <person name="Miyazaki R."/>
            <person name="Engel P."/>
        </authorList>
    </citation>
    <scope>NUCLEOTIDE SEQUENCE [LARGE SCALE GENOMIC DNA]</scope>
    <source>
        <strain evidence="2 3">ESL0416</strain>
    </source>
</reference>
<evidence type="ECO:0000313" key="2">
    <source>
        <dbReference type="EMBL" id="QYN53060.1"/>
    </source>
</evidence>
<accession>A0ABX8W9Q7</accession>
<keyword evidence="3" id="KW-1185">Reference proteome</keyword>
<dbReference type="InterPro" id="IPR010064">
    <property type="entry name" value="HK97-gp10_tail"/>
</dbReference>
<protein>
    <submittedName>
        <fullName evidence="2">Phage tail protein</fullName>
    </submittedName>
</protein>
<evidence type="ECO:0000313" key="3">
    <source>
        <dbReference type="Proteomes" id="UP000826550"/>
    </source>
</evidence>
<dbReference type="RefSeq" id="WP_220219860.1">
    <property type="nucleotide sequence ID" value="NZ_CP048268.1"/>
</dbReference>
<organism evidence="2 3">
    <name type="scientific">Lactobacillus panisapium</name>
    <dbReference type="NCBI Taxonomy" id="2012495"/>
    <lineage>
        <taxon>Bacteria</taxon>
        <taxon>Bacillati</taxon>
        <taxon>Bacillota</taxon>
        <taxon>Bacilli</taxon>
        <taxon>Lactobacillales</taxon>
        <taxon>Lactobacillaceae</taxon>
        <taxon>Lactobacillus</taxon>
    </lineage>
</organism>
<feature type="compositionally biased region" description="Polar residues" evidence="1">
    <location>
        <begin position="49"/>
        <end position="61"/>
    </location>
</feature>
<evidence type="ECO:0000256" key="1">
    <source>
        <dbReference type="SAM" id="MobiDB-lite"/>
    </source>
</evidence>
<dbReference type="EMBL" id="CP048268">
    <property type="protein sequence ID" value="QYN53060.1"/>
    <property type="molecule type" value="Genomic_DNA"/>
</dbReference>
<dbReference type="NCBIfam" id="TIGR01725">
    <property type="entry name" value="phge_HK97_gp10"/>
    <property type="match status" value="1"/>
</dbReference>
<name>A0ABX8W9Q7_9LACO</name>